<evidence type="ECO:0000313" key="3">
    <source>
        <dbReference type="Proteomes" id="UP001627284"/>
    </source>
</evidence>
<gene>
    <name evidence="2" type="ORF">AABB24_030567</name>
</gene>
<feature type="compositionally biased region" description="Basic and acidic residues" evidence="1">
    <location>
        <begin position="71"/>
        <end position="104"/>
    </location>
</feature>
<keyword evidence="3" id="KW-1185">Reference proteome</keyword>
<organism evidence="2 3">
    <name type="scientific">Solanum stoloniferum</name>
    <dbReference type="NCBI Taxonomy" id="62892"/>
    <lineage>
        <taxon>Eukaryota</taxon>
        <taxon>Viridiplantae</taxon>
        <taxon>Streptophyta</taxon>
        <taxon>Embryophyta</taxon>
        <taxon>Tracheophyta</taxon>
        <taxon>Spermatophyta</taxon>
        <taxon>Magnoliopsida</taxon>
        <taxon>eudicotyledons</taxon>
        <taxon>Gunneridae</taxon>
        <taxon>Pentapetalae</taxon>
        <taxon>asterids</taxon>
        <taxon>lamiids</taxon>
        <taxon>Solanales</taxon>
        <taxon>Solanaceae</taxon>
        <taxon>Solanoideae</taxon>
        <taxon>Solaneae</taxon>
        <taxon>Solanum</taxon>
    </lineage>
</organism>
<accession>A0ABD2RR57</accession>
<dbReference type="Proteomes" id="UP001627284">
    <property type="component" value="Unassembled WGS sequence"/>
</dbReference>
<feature type="region of interest" description="Disordered" evidence="1">
    <location>
        <begin position="23"/>
        <end position="45"/>
    </location>
</feature>
<evidence type="ECO:0000256" key="1">
    <source>
        <dbReference type="SAM" id="MobiDB-lite"/>
    </source>
</evidence>
<dbReference type="AlphaFoldDB" id="A0ABD2RR57"/>
<comment type="caution">
    <text evidence="2">The sequence shown here is derived from an EMBL/GenBank/DDBJ whole genome shotgun (WGS) entry which is preliminary data.</text>
</comment>
<reference evidence="2 3" key="1">
    <citation type="submission" date="2024-05" db="EMBL/GenBank/DDBJ databases">
        <title>De novo assembly of an allotetraploid wild potato.</title>
        <authorList>
            <person name="Hosaka A.J."/>
        </authorList>
    </citation>
    <scope>NUCLEOTIDE SEQUENCE [LARGE SCALE GENOMIC DNA]</scope>
    <source>
        <tissue evidence="2">Young leaves</tissue>
    </source>
</reference>
<sequence>MLLPSVPAGRSDCCCCWSCKREEEGRGKEREREDGGGAWRSSPETPLLLSPAGAADFAGCCHSSSLLTAGEKTKGEWEEKRRGGRRLPEKMERGGGEGERGRSRERGRRVKMFLFFLGLGIF</sequence>
<dbReference type="EMBL" id="JBJKTR010000018">
    <property type="protein sequence ID" value="KAL3333862.1"/>
    <property type="molecule type" value="Genomic_DNA"/>
</dbReference>
<proteinExistence type="predicted"/>
<feature type="compositionally biased region" description="Basic and acidic residues" evidence="1">
    <location>
        <begin position="23"/>
        <end position="35"/>
    </location>
</feature>
<name>A0ABD2RR57_9SOLN</name>
<protein>
    <submittedName>
        <fullName evidence="2">Uncharacterized protein</fullName>
    </submittedName>
</protein>
<evidence type="ECO:0000313" key="2">
    <source>
        <dbReference type="EMBL" id="KAL3333862.1"/>
    </source>
</evidence>
<feature type="region of interest" description="Disordered" evidence="1">
    <location>
        <begin position="70"/>
        <end position="105"/>
    </location>
</feature>